<dbReference type="SUPFAM" id="SSF56349">
    <property type="entry name" value="DNA breaking-rejoining enzymes"/>
    <property type="match status" value="1"/>
</dbReference>
<dbReference type="CDD" id="cd01189">
    <property type="entry name" value="INT_ICEBs1_C_like"/>
    <property type="match status" value="1"/>
</dbReference>
<organism evidence="4 5">
    <name type="scientific">Shewanella surugensis</name>
    <dbReference type="NCBI Taxonomy" id="212020"/>
    <lineage>
        <taxon>Bacteria</taxon>
        <taxon>Pseudomonadati</taxon>
        <taxon>Pseudomonadota</taxon>
        <taxon>Gammaproteobacteria</taxon>
        <taxon>Alteromonadales</taxon>
        <taxon>Shewanellaceae</taxon>
        <taxon>Shewanella</taxon>
    </lineage>
</organism>
<reference evidence="4 5" key="1">
    <citation type="submission" date="2022-01" db="EMBL/GenBank/DDBJ databases">
        <title>Whole genome-based taxonomy of the Shewanellaceae.</title>
        <authorList>
            <person name="Martin-Rodriguez A.J."/>
        </authorList>
    </citation>
    <scope>NUCLEOTIDE SEQUENCE [LARGE SCALE GENOMIC DNA]</scope>
    <source>
        <strain evidence="4 5">DSM 17177</strain>
    </source>
</reference>
<accession>A0ABT0LA95</accession>
<sequence length="242" mass="27999">MVKDKPDPFTQEEIAKLATFETKRVSEILGFELACWTGLSVSELLAIAVDDIDLSKNTLTIRRANVNGRYKIPKEKSRERTIDLLHQARWVIEQLLINVQDMPIVAIDVLQRDNKTMLTERCQFLVHHSLRKKPIQSDKIFRERFFSTHCKKAGVRYRGPNQARHTFASQLLTRGVPKEWIANQMGHTSTKMIDDHYGTWMTDEAPAMGSMVSQMFGFSHPIRPPVDQRFNEILKNRYTSLT</sequence>
<dbReference type="InterPro" id="IPR011010">
    <property type="entry name" value="DNA_brk_join_enz"/>
</dbReference>
<gene>
    <name evidence="4" type="ORF">L2764_08320</name>
</gene>
<evidence type="ECO:0000313" key="5">
    <source>
        <dbReference type="Proteomes" id="UP001203423"/>
    </source>
</evidence>
<evidence type="ECO:0000256" key="1">
    <source>
        <dbReference type="ARBA" id="ARBA00022908"/>
    </source>
</evidence>
<dbReference type="EMBL" id="JAKIKS010000024">
    <property type="protein sequence ID" value="MCL1124479.1"/>
    <property type="molecule type" value="Genomic_DNA"/>
</dbReference>
<keyword evidence="1" id="KW-0229">DNA integration</keyword>
<name>A0ABT0LA95_9GAMM</name>
<protein>
    <submittedName>
        <fullName evidence="4">Site-specific integrase</fullName>
    </submittedName>
</protein>
<dbReference type="InterPro" id="IPR002104">
    <property type="entry name" value="Integrase_catalytic"/>
</dbReference>
<keyword evidence="5" id="KW-1185">Reference proteome</keyword>
<dbReference type="Gene3D" id="1.10.443.10">
    <property type="entry name" value="Intergrase catalytic core"/>
    <property type="match status" value="1"/>
</dbReference>
<evidence type="ECO:0000259" key="3">
    <source>
        <dbReference type="PROSITE" id="PS51898"/>
    </source>
</evidence>
<evidence type="ECO:0000313" key="4">
    <source>
        <dbReference type="EMBL" id="MCL1124479.1"/>
    </source>
</evidence>
<comment type="caution">
    <text evidence="4">The sequence shown here is derived from an EMBL/GenBank/DDBJ whole genome shotgun (WGS) entry which is preliminary data.</text>
</comment>
<dbReference type="Proteomes" id="UP001203423">
    <property type="component" value="Unassembled WGS sequence"/>
</dbReference>
<dbReference type="Pfam" id="PF00589">
    <property type="entry name" value="Phage_integrase"/>
    <property type="match status" value="1"/>
</dbReference>
<proteinExistence type="predicted"/>
<dbReference type="PROSITE" id="PS51898">
    <property type="entry name" value="TYR_RECOMBINASE"/>
    <property type="match status" value="1"/>
</dbReference>
<dbReference type="InterPro" id="IPR050090">
    <property type="entry name" value="Tyrosine_recombinase_XerCD"/>
</dbReference>
<dbReference type="RefSeq" id="WP_248939767.1">
    <property type="nucleotide sequence ID" value="NZ_JAKIKS010000024.1"/>
</dbReference>
<dbReference type="PANTHER" id="PTHR30349">
    <property type="entry name" value="PHAGE INTEGRASE-RELATED"/>
    <property type="match status" value="1"/>
</dbReference>
<dbReference type="PANTHER" id="PTHR30349:SF36">
    <property type="entry name" value="PROPHAGE INTEGRASE INTR-RELATED"/>
    <property type="match status" value="1"/>
</dbReference>
<dbReference type="InterPro" id="IPR013762">
    <property type="entry name" value="Integrase-like_cat_sf"/>
</dbReference>
<evidence type="ECO:0000256" key="2">
    <source>
        <dbReference type="ARBA" id="ARBA00023172"/>
    </source>
</evidence>
<keyword evidence="2" id="KW-0233">DNA recombination</keyword>
<feature type="domain" description="Tyr recombinase" evidence="3">
    <location>
        <begin position="4"/>
        <end position="210"/>
    </location>
</feature>